<dbReference type="Gene3D" id="1.10.101.10">
    <property type="entry name" value="PGBD-like superfamily/PGBD"/>
    <property type="match status" value="1"/>
</dbReference>
<name>A0ABW6IGX4_9CYAN</name>
<dbReference type="InterPro" id="IPR036365">
    <property type="entry name" value="PGBD-like_sf"/>
</dbReference>
<reference evidence="2 3" key="1">
    <citation type="submission" date="2024-10" db="EMBL/GenBank/DDBJ databases">
        <authorList>
            <person name="Ratan Roy A."/>
            <person name="Morales Sandoval P.H."/>
            <person name="De Los Santos Villalobos S."/>
            <person name="Chakraborty S."/>
            <person name="Mukherjee J."/>
        </authorList>
    </citation>
    <scope>NUCLEOTIDE SEQUENCE [LARGE SCALE GENOMIC DNA]</scope>
    <source>
        <strain evidence="2 3">S1</strain>
    </source>
</reference>
<dbReference type="EMBL" id="JBHZOL010000086">
    <property type="protein sequence ID" value="MFE4107463.1"/>
    <property type="molecule type" value="Genomic_DNA"/>
</dbReference>
<comment type="caution">
    <text evidence="2">The sequence shown here is derived from an EMBL/GenBank/DDBJ whole genome shotgun (WGS) entry which is preliminary data.</text>
</comment>
<accession>A0ABW6IGX4</accession>
<protein>
    <submittedName>
        <fullName evidence="2">Peptidoglycan-binding protein</fullName>
    </submittedName>
</protein>
<gene>
    <name evidence="2" type="ORF">ACFVKH_14310</name>
</gene>
<dbReference type="Proteomes" id="UP001600165">
    <property type="component" value="Unassembled WGS sequence"/>
</dbReference>
<organism evidence="2 3">
    <name type="scientific">Almyronema epifaneia S1</name>
    <dbReference type="NCBI Taxonomy" id="2991925"/>
    <lineage>
        <taxon>Bacteria</taxon>
        <taxon>Bacillati</taxon>
        <taxon>Cyanobacteriota</taxon>
        <taxon>Cyanophyceae</taxon>
        <taxon>Nodosilineales</taxon>
        <taxon>Nodosilineaceae</taxon>
        <taxon>Almyronema</taxon>
        <taxon>Almyronema epifaneia</taxon>
    </lineage>
</organism>
<evidence type="ECO:0000259" key="1">
    <source>
        <dbReference type="Pfam" id="PF01471"/>
    </source>
</evidence>
<keyword evidence="3" id="KW-1185">Reference proteome</keyword>
<dbReference type="RefSeq" id="WP_377966196.1">
    <property type="nucleotide sequence ID" value="NZ_JBHZOL010000086.1"/>
</dbReference>
<evidence type="ECO:0000313" key="2">
    <source>
        <dbReference type="EMBL" id="MFE4107463.1"/>
    </source>
</evidence>
<dbReference type="SUPFAM" id="SSF47090">
    <property type="entry name" value="PGBD-like"/>
    <property type="match status" value="1"/>
</dbReference>
<sequence length="148" mass="16517">MKVSEALAEAVAHYREIIETYCQIAVQSDLSETEADQLTAILQQAQTDSALSLLLDEADHLLAHKHNLIDESRIRWQQQQLYARLENQWLDQLLQDMQATSRSEKAALQQYLQAQGVYAGAIDGVCGPQMQAALKALTCQEGGDLLFD</sequence>
<proteinExistence type="predicted"/>
<evidence type="ECO:0000313" key="3">
    <source>
        <dbReference type="Proteomes" id="UP001600165"/>
    </source>
</evidence>
<dbReference type="Pfam" id="PF01471">
    <property type="entry name" value="PG_binding_1"/>
    <property type="match status" value="1"/>
</dbReference>
<dbReference type="InterPro" id="IPR036366">
    <property type="entry name" value="PGBDSf"/>
</dbReference>
<dbReference type="InterPro" id="IPR002477">
    <property type="entry name" value="Peptidoglycan-bd-like"/>
</dbReference>
<feature type="domain" description="Peptidoglycan binding-like" evidence="1">
    <location>
        <begin position="106"/>
        <end position="136"/>
    </location>
</feature>